<keyword evidence="1" id="KW-0732">Signal</keyword>
<sequence>MKRHSTVFAMVALLAGSGYQSVCAQETNIYQLVIKDHRFEPNVLHVPANQKFKLVVDNQDATSEEFESPALKLEKVIAGKQRATLNVGPLQPGSYDFIGEFHEKTAKGRFVAQ</sequence>
<dbReference type="Gene3D" id="2.60.40.420">
    <property type="entry name" value="Cupredoxins - blue copper proteins"/>
    <property type="match status" value="1"/>
</dbReference>
<dbReference type="Proteomes" id="UP000019184">
    <property type="component" value="Unassembled WGS sequence"/>
</dbReference>
<dbReference type="InterPro" id="IPR028096">
    <property type="entry name" value="EfeO_Cupredoxin"/>
</dbReference>
<dbReference type="SUPFAM" id="SSF49503">
    <property type="entry name" value="Cupredoxins"/>
    <property type="match status" value="1"/>
</dbReference>
<protein>
    <recommendedName>
        <fullName evidence="2">EfeO-type cupredoxin-like domain-containing protein</fullName>
    </recommendedName>
</protein>
<evidence type="ECO:0000313" key="3">
    <source>
        <dbReference type="EMBL" id="CDH45654.1"/>
    </source>
</evidence>
<dbReference type="OrthoDB" id="5958460at2"/>
<evidence type="ECO:0000313" key="4">
    <source>
        <dbReference type="Proteomes" id="UP000019184"/>
    </source>
</evidence>
<accession>A0A7U7GC19</accession>
<dbReference type="RefSeq" id="WP_034433595.1">
    <property type="nucleotide sequence ID" value="NZ_CBTK010000195.1"/>
</dbReference>
<organism evidence="3 4">
    <name type="scientific">Candidatus Contendobacter odensis Run_B_J11</name>
    <dbReference type="NCBI Taxonomy" id="1400861"/>
    <lineage>
        <taxon>Bacteria</taxon>
        <taxon>Pseudomonadati</taxon>
        <taxon>Pseudomonadota</taxon>
        <taxon>Gammaproteobacteria</taxon>
        <taxon>Candidatus Competibacteraceae</taxon>
        <taxon>Candidatus Contendibacter</taxon>
    </lineage>
</organism>
<evidence type="ECO:0000256" key="1">
    <source>
        <dbReference type="SAM" id="SignalP"/>
    </source>
</evidence>
<feature type="signal peptide" evidence="1">
    <location>
        <begin position="1"/>
        <end position="24"/>
    </location>
</feature>
<dbReference type="EMBL" id="CBTK010000195">
    <property type="protein sequence ID" value="CDH45654.1"/>
    <property type="molecule type" value="Genomic_DNA"/>
</dbReference>
<evidence type="ECO:0000259" key="2">
    <source>
        <dbReference type="Pfam" id="PF13473"/>
    </source>
</evidence>
<keyword evidence="4" id="KW-1185">Reference proteome</keyword>
<name>A0A7U7GC19_9GAMM</name>
<dbReference type="Pfam" id="PF13473">
    <property type="entry name" value="Cupredoxin_1"/>
    <property type="match status" value="1"/>
</dbReference>
<comment type="caution">
    <text evidence="3">The sequence shown here is derived from an EMBL/GenBank/DDBJ whole genome shotgun (WGS) entry which is preliminary data.</text>
</comment>
<gene>
    <name evidence="3" type="ORF">BN874_2740002</name>
</gene>
<proteinExistence type="predicted"/>
<feature type="chain" id="PRO_5030774846" description="EfeO-type cupredoxin-like domain-containing protein" evidence="1">
    <location>
        <begin position="25"/>
        <end position="113"/>
    </location>
</feature>
<dbReference type="InterPro" id="IPR008972">
    <property type="entry name" value="Cupredoxin"/>
</dbReference>
<dbReference type="AlphaFoldDB" id="A0A7U7GC19"/>
<reference evidence="3 4" key="1">
    <citation type="journal article" date="2014" name="ISME J.">
        <title>Candidatus Competibacter-lineage genomes retrieved from metagenomes reveal functional metabolic diversity.</title>
        <authorList>
            <person name="McIlroy S.J."/>
            <person name="Albertsen M."/>
            <person name="Andresen E.K."/>
            <person name="Saunders A.M."/>
            <person name="Kristiansen R."/>
            <person name="Stokholm-Bjerregaard M."/>
            <person name="Nielsen K.L."/>
            <person name="Nielsen P.H."/>
        </authorList>
    </citation>
    <scope>NUCLEOTIDE SEQUENCE [LARGE SCALE GENOMIC DNA]</scope>
    <source>
        <strain evidence="3 4">Run_B_J11</strain>
    </source>
</reference>
<feature type="domain" description="EfeO-type cupredoxin-like" evidence="2">
    <location>
        <begin position="9"/>
        <end position="112"/>
    </location>
</feature>